<gene>
    <name evidence="1" type="ORF">NJF43_15545</name>
</gene>
<dbReference type="AlphaFoldDB" id="A0AA41WIZ9"/>
<evidence type="ECO:0000313" key="1">
    <source>
        <dbReference type="EMBL" id="MCO7546172.1"/>
    </source>
</evidence>
<comment type="caution">
    <text evidence="1">The sequence shown here is derived from an EMBL/GenBank/DDBJ whole genome shotgun (WGS) entry which is preliminary data.</text>
</comment>
<dbReference type="EMBL" id="JAMYBS010000020">
    <property type="protein sequence ID" value="MCO7546172.1"/>
    <property type="molecule type" value="Genomic_DNA"/>
</dbReference>
<dbReference type="Pfam" id="PF13554">
    <property type="entry name" value="Phage_tail_terminator_5"/>
    <property type="match status" value="1"/>
</dbReference>
<proteinExistence type="predicted"/>
<dbReference type="RefSeq" id="WP_253163997.1">
    <property type="nucleotide sequence ID" value="NZ_JAMYBS010000020.1"/>
</dbReference>
<sequence length="137" mass="14724">MSHARARQAIEMKLAAWASARPIRIAYGTAEFKPAAGETYLRAFLLPASTSSRYLASEALEYRGIYQISIVCPSGTPSAVHEAITDELNALLPVDSELVRAGFEGQIIEPPSPGPTIIEPATYTVPVSLTYMGLADQ</sequence>
<dbReference type="InterPro" id="IPR025395">
    <property type="entry name" value="Phage_tail_terminator-like"/>
</dbReference>
<organism evidence="1 2">
    <name type="scientific">Stutzerimonas nitrititolerans</name>
    <dbReference type="NCBI Taxonomy" id="2482751"/>
    <lineage>
        <taxon>Bacteria</taxon>
        <taxon>Pseudomonadati</taxon>
        <taxon>Pseudomonadota</taxon>
        <taxon>Gammaproteobacteria</taxon>
        <taxon>Pseudomonadales</taxon>
        <taxon>Pseudomonadaceae</taxon>
        <taxon>Stutzerimonas</taxon>
    </lineage>
</organism>
<dbReference type="Proteomes" id="UP001165292">
    <property type="component" value="Unassembled WGS sequence"/>
</dbReference>
<dbReference type="Gene3D" id="3.30.2000.20">
    <property type="match status" value="1"/>
</dbReference>
<accession>A0AA41WIZ9</accession>
<evidence type="ECO:0000313" key="2">
    <source>
        <dbReference type="Proteomes" id="UP001165292"/>
    </source>
</evidence>
<protein>
    <submittedName>
        <fullName evidence="1">DUF4128 domain-containing protein</fullName>
    </submittedName>
</protein>
<reference evidence="1" key="1">
    <citation type="submission" date="2022-06" db="EMBL/GenBank/DDBJ databases">
        <title>Detection of beta-lactamases in bacteria of animal origin.</title>
        <authorList>
            <person name="Mlynarcik P."/>
            <person name="Zdarska V."/>
            <person name="Chudobova H."/>
            <person name="Prochazkova P."/>
            <person name="Hricova K."/>
            <person name="Mezerova K."/>
            <person name="Bardon J."/>
            <person name="Dolejska M."/>
            <person name="Sukkar I."/>
            <person name="Kolar M."/>
        </authorList>
    </citation>
    <scope>NUCLEOTIDE SEQUENCE</scope>
    <source>
        <strain evidence="1">S 300-3</strain>
    </source>
</reference>
<name>A0AA41WIZ9_9GAMM</name>